<name>A0A7R7EL82_9FIRM</name>
<sequence>MKLTYETALEFLELSIEYLKFTKVVLERPDYAIGQVRSLLFIDETIFFETQKNTLQSKNKIEMIVKDRLTSDEYTVFKKKLILAEKSFITNDNHNYYMERMYRGYIRLATVAIGQLLCSEGLLQNTDDIYYMYIDEIKMVLKDRTFDKTVINDRKEQYMKQKKLLAPEMIGQLLPEYDMSNNIHSDCSDSSKVEAVKGVSGLKKRVRGKVYVGMPEVLEEDSILVLPHSHCGDILPLLSKVKGLIFNWGSPYDHPGIIAREMNIPAIYKTNNAMDILKTGDEIELDGYTGVVTVLKRLD</sequence>
<dbReference type="InterPro" id="IPR036637">
    <property type="entry name" value="Phosphohistidine_dom_sf"/>
</dbReference>
<dbReference type="SUPFAM" id="SSF52009">
    <property type="entry name" value="Phosphohistidine domain"/>
    <property type="match status" value="1"/>
</dbReference>
<organism evidence="2 3">
    <name type="scientific">Anaeromicropila herbilytica</name>
    <dbReference type="NCBI Taxonomy" id="2785025"/>
    <lineage>
        <taxon>Bacteria</taxon>
        <taxon>Bacillati</taxon>
        <taxon>Bacillota</taxon>
        <taxon>Clostridia</taxon>
        <taxon>Lachnospirales</taxon>
        <taxon>Lachnospiraceae</taxon>
        <taxon>Anaeromicropila</taxon>
    </lineage>
</organism>
<dbReference type="InterPro" id="IPR051549">
    <property type="entry name" value="PEP_Utilizing_Enz"/>
</dbReference>
<dbReference type="RefSeq" id="WP_271712009.1">
    <property type="nucleotide sequence ID" value="NZ_AP024169.1"/>
</dbReference>
<dbReference type="Proteomes" id="UP000595897">
    <property type="component" value="Chromosome"/>
</dbReference>
<dbReference type="EMBL" id="AP024169">
    <property type="protein sequence ID" value="BCN30849.1"/>
    <property type="molecule type" value="Genomic_DNA"/>
</dbReference>
<dbReference type="Gene3D" id="3.50.30.10">
    <property type="entry name" value="Phosphohistidine domain"/>
    <property type="match status" value="1"/>
</dbReference>
<evidence type="ECO:0000313" key="3">
    <source>
        <dbReference type="Proteomes" id="UP000595897"/>
    </source>
</evidence>
<dbReference type="Pfam" id="PF00391">
    <property type="entry name" value="PEP-utilizers"/>
    <property type="match status" value="1"/>
</dbReference>
<feature type="domain" description="PEP-utilising enzyme mobile" evidence="1">
    <location>
        <begin position="219"/>
        <end position="290"/>
    </location>
</feature>
<accession>A0A7R7EL82</accession>
<evidence type="ECO:0000259" key="1">
    <source>
        <dbReference type="Pfam" id="PF00391"/>
    </source>
</evidence>
<dbReference type="GO" id="GO:0016772">
    <property type="term" value="F:transferase activity, transferring phosphorus-containing groups"/>
    <property type="evidence" value="ECO:0007669"/>
    <property type="project" value="InterPro"/>
</dbReference>
<keyword evidence="3" id="KW-1185">Reference proteome</keyword>
<gene>
    <name evidence="2" type="ORF">bsdtb5_21440</name>
</gene>
<dbReference type="PANTHER" id="PTHR43615:SF1">
    <property type="entry name" value="PPDK_N DOMAIN-CONTAINING PROTEIN"/>
    <property type="match status" value="1"/>
</dbReference>
<proteinExistence type="predicted"/>
<dbReference type="PANTHER" id="PTHR43615">
    <property type="entry name" value="PHOSPHOENOLPYRUVATE SYNTHASE-RELATED"/>
    <property type="match status" value="1"/>
</dbReference>
<dbReference type="KEGG" id="ahb:bsdtb5_21440"/>
<reference evidence="2 3" key="1">
    <citation type="submission" date="2020-11" db="EMBL/GenBank/DDBJ databases">
        <title>Draft genome sequencing of a Lachnospiraceae strain isolated from anoxic soil subjected to BSD treatment.</title>
        <authorList>
            <person name="Uek A."/>
            <person name="Tonouchi A."/>
        </authorList>
    </citation>
    <scope>NUCLEOTIDE SEQUENCE [LARGE SCALE GENOMIC DNA]</scope>
    <source>
        <strain evidence="2 3">TB5</strain>
    </source>
</reference>
<protein>
    <recommendedName>
        <fullName evidence="1">PEP-utilising enzyme mobile domain-containing protein</fullName>
    </recommendedName>
</protein>
<dbReference type="InterPro" id="IPR008279">
    <property type="entry name" value="PEP-util_enz_mobile_dom"/>
</dbReference>
<evidence type="ECO:0000313" key="2">
    <source>
        <dbReference type="EMBL" id="BCN30849.1"/>
    </source>
</evidence>
<dbReference type="AlphaFoldDB" id="A0A7R7EL82"/>